<dbReference type="Proteomes" id="UP000180098">
    <property type="component" value="Unassembled WGS sequence"/>
</dbReference>
<dbReference type="SUPFAM" id="SSF52540">
    <property type="entry name" value="P-loop containing nucleoside triphosphate hydrolases"/>
    <property type="match status" value="1"/>
</dbReference>
<dbReference type="PANTHER" id="PTHR30121">
    <property type="entry name" value="UNCHARACTERIZED PROTEIN YJGR-RELATED"/>
    <property type="match status" value="1"/>
</dbReference>
<reference evidence="3 4" key="1">
    <citation type="submission" date="2016-10" db="EMBL/GenBank/DDBJ databases">
        <title>Draft genome sequences of four alkaliphilic bacteria belonging to the Anaerobacillus genus.</title>
        <authorList>
            <person name="Bassil N.M."/>
            <person name="Lloyd J.R."/>
        </authorList>
    </citation>
    <scope>NUCLEOTIDE SEQUENCE [LARGE SCALE GENOMIC DNA]</scope>
    <source>
        <strain evidence="3 4">DSM 15340</strain>
    </source>
</reference>
<dbReference type="InterPro" id="IPR043964">
    <property type="entry name" value="P-loop_TraG"/>
</dbReference>
<dbReference type="Gene3D" id="3.40.50.300">
    <property type="entry name" value="P-loop containing nucleotide triphosphate hydrolases"/>
    <property type="match status" value="1"/>
</dbReference>
<name>A0A1S2LAM5_9BACI</name>
<comment type="caution">
    <text evidence="3">The sequence shown here is derived from an EMBL/GenBank/DDBJ whole genome shotgun (WGS) entry which is preliminary data.</text>
</comment>
<dbReference type="OrthoDB" id="9804380at2"/>
<dbReference type="PANTHER" id="PTHR30121:SF6">
    <property type="entry name" value="SLR6007 PROTEIN"/>
    <property type="match status" value="1"/>
</dbReference>
<evidence type="ECO:0000256" key="1">
    <source>
        <dbReference type="SAM" id="MobiDB-lite"/>
    </source>
</evidence>
<feature type="region of interest" description="Disordered" evidence="1">
    <location>
        <begin position="13"/>
        <end position="35"/>
    </location>
</feature>
<dbReference type="InterPro" id="IPR027417">
    <property type="entry name" value="P-loop_NTPase"/>
</dbReference>
<dbReference type="AlphaFoldDB" id="A0A1S2LAM5"/>
<keyword evidence="4" id="KW-1185">Reference proteome</keyword>
<dbReference type="InterPro" id="IPR051162">
    <property type="entry name" value="T4SS_component"/>
</dbReference>
<sequence>MKLFRRKKIQKVDEIEEKNSNNKRKNRTNEDPQHESYIEKIALEGFHIPMDIRDRGYQIEQRAGKEYPFRSYILNFGNTSISTGELDTLFRAGALNINFHLSKLTKSQAVNKYKRAVTDEAARALQMQKAGNEIDFTEAIKARDKADHLLQEISDGYNDGFLGTMAVTLFGEDDKTLDSMGILIQDSVEHNEHSLRPLYNRQKDGWLSSLPLSPNMLASTVDKRFFDRTAIVATSPFYSSKIPFSGGVPLGENLHNRNMEFLNVFAPYLENYSSLIVGTSGSGKSFSNKYISSSQILLGNRIFSIDPDGENGPICVLMGGKEVEIREGGQNTINPCALTEEEVEHTLPNGRRVSQVIVPIGSKVGRLVSFYNKLLDGMNSQEKELIKKAILDVIKDWGITEDPESLYEKEKRPVRQKNGEIIYKKQRKVEFTLSDIYKQLLKNNTSGYNLDNLTFQEMIDLDSRRLLKVLRGYLRDRPDGIIFDGQTQFGGEKIENLLDDIPWVNFNIKAIEGSDIYDIVFYVLTVLGWEYFVKRPSLRKYRKRLKIEEAWRMKHIDGAMLFVEELARRSRKYNAGVDIITQDLKPFLNDPNGQAVVKQATSALFLRIGAMNNDEKEELQSIFNLSEGELEIICRKPSESENDQTKGEGIIRVGGSSAYIKVNVSDEMRAFIDTDPDYLIRNGLMPSVDEIIDENSEMSTEEKEGVFAWG</sequence>
<dbReference type="Pfam" id="PF19044">
    <property type="entry name" value="P-loop_TraG"/>
    <property type="match status" value="1"/>
</dbReference>
<accession>A0A1S2LAM5</accession>
<evidence type="ECO:0000313" key="4">
    <source>
        <dbReference type="Proteomes" id="UP000180098"/>
    </source>
</evidence>
<dbReference type="RefSeq" id="WP_071314466.1">
    <property type="nucleotide sequence ID" value="NZ_MLQQ01000044.1"/>
</dbReference>
<gene>
    <name evidence="3" type="ORF">BKP35_16435</name>
</gene>
<dbReference type="EMBL" id="MLQQ01000044">
    <property type="protein sequence ID" value="OIJ09441.1"/>
    <property type="molecule type" value="Genomic_DNA"/>
</dbReference>
<evidence type="ECO:0000259" key="2">
    <source>
        <dbReference type="Pfam" id="PF19044"/>
    </source>
</evidence>
<evidence type="ECO:0000313" key="3">
    <source>
        <dbReference type="EMBL" id="OIJ09441.1"/>
    </source>
</evidence>
<organism evidence="3 4">
    <name type="scientific">Anaerobacillus arseniciselenatis</name>
    <dbReference type="NCBI Taxonomy" id="85682"/>
    <lineage>
        <taxon>Bacteria</taxon>
        <taxon>Bacillati</taxon>
        <taxon>Bacillota</taxon>
        <taxon>Bacilli</taxon>
        <taxon>Bacillales</taxon>
        <taxon>Bacillaceae</taxon>
        <taxon>Anaerobacillus</taxon>
    </lineage>
</organism>
<protein>
    <recommendedName>
        <fullName evidence="2">TraG P-loop domain-containing protein</fullName>
    </recommendedName>
</protein>
<proteinExistence type="predicted"/>
<dbReference type="Gene3D" id="1.10.8.730">
    <property type="match status" value="1"/>
</dbReference>
<feature type="domain" description="TraG P-loop" evidence="2">
    <location>
        <begin position="450"/>
        <end position="667"/>
    </location>
</feature>